<proteinExistence type="predicted"/>
<reference evidence="2 3" key="1">
    <citation type="submission" date="2020-07" db="EMBL/GenBank/DDBJ databases">
        <title>Genomic Encyclopedia of Type Strains, Phase IV (KMG-V): Genome sequencing to study the core and pangenomes of soil and plant-associated prokaryotes.</title>
        <authorList>
            <person name="Whitman W."/>
        </authorList>
    </citation>
    <scope>NUCLEOTIDE SEQUENCE [LARGE SCALE GENOMIC DNA]</scope>
    <source>
        <strain evidence="2 3">X4EP2</strain>
    </source>
</reference>
<dbReference type="Proteomes" id="UP000589520">
    <property type="component" value="Unassembled WGS sequence"/>
</dbReference>
<feature type="domain" description="ISXO2-like transposase" evidence="1">
    <location>
        <begin position="58"/>
        <end position="196"/>
    </location>
</feature>
<dbReference type="Pfam" id="PF12762">
    <property type="entry name" value="DDE_Tnp_IS1595"/>
    <property type="match status" value="1"/>
</dbReference>
<evidence type="ECO:0000313" key="3">
    <source>
        <dbReference type="Proteomes" id="UP000589520"/>
    </source>
</evidence>
<sequence length="237" mass="26988">MRKSRLEWAVQKRLIEHFVSGSTARTAASLVGVNKSTAAFYFQRLREIIAQESEDASPLFGEIEVEESYFGGHRKGKRGHGAAGKVPVFGLLKRGGKVYAKVIPNVKGPTLKAIIDEKVVPDSIVYSDTLSSYNVLDVSSFKHYRINHSKLFSEQKNHINGIENFWNQAKRHMRRFNGVPAAHFHLFLKECEWRFNTPQPKQQQAQLIQWVTQYLKYLSRTAPKFIAISPQVFSPGI</sequence>
<dbReference type="PANTHER" id="PTHR47163">
    <property type="entry name" value="DDE_TNP_IS1595 DOMAIN-CONTAINING PROTEIN"/>
    <property type="match status" value="1"/>
</dbReference>
<dbReference type="PANTHER" id="PTHR47163:SF2">
    <property type="entry name" value="SI:DKEY-17M8.2"/>
    <property type="match status" value="1"/>
</dbReference>
<gene>
    <name evidence="2" type="ORF">HDF17_001898</name>
</gene>
<name>A0A7Y9PI74_9BACT</name>
<dbReference type="AlphaFoldDB" id="A0A7Y9PI74"/>
<protein>
    <submittedName>
        <fullName evidence="2">Transposase</fullName>
    </submittedName>
</protein>
<evidence type="ECO:0000259" key="1">
    <source>
        <dbReference type="SMART" id="SM01126"/>
    </source>
</evidence>
<dbReference type="InterPro" id="IPR053164">
    <property type="entry name" value="IS1016-like_transposase"/>
</dbReference>
<keyword evidence="3" id="KW-1185">Reference proteome</keyword>
<evidence type="ECO:0000313" key="2">
    <source>
        <dbReference type="EMBL" id="NYF79578.1"/>
    </source>
</evidence>
<comment type="caution">
    <text evidence="2">The sequence shown here is derived from an EMBL/GenBank/DDBJ whole genome shotgun (WGS) entry which is preliminary data.</text>
</comment>
<organism evidence="2 3">
    <name type="scientific">Granulicella arctica</name>
    <dbReference type="NCBI Taxonomy" id="940613"/>
    <lineage>
        <taxon>Bacteria</taxon>
        <taxon>Pseudomonadati</taxon>
        <taxon>Acidobacteriota</taxon>
        <taxon>Terriglobia</taxon>
        <taxon>Terriglobales</taxon>
        <taxon>Acidobacteriaceae</taxon>
        <taxon>Granulicella</taxon>
    </lineage>
</organism>
<dbReference type="NCBIfam" id="NF033547">
    <property type="entry name" value="transpos_IS1595"/>
    <property type="match status" value="1"/>
</dbReference>
<accession>A0A7Y9PI74</accession>
<dbReference type="InterPro" id="IPR024445">
    <property type="entry name" value="Tnp_ISXO2-like"/>
</dbReference>
<dbReference type="EMBL" id="JACCCW010000002">
    <property type="protein sequence ID" value="NYF79578.1"/>
    <property type="molecule type" value="Genomic_DNA"/>
</dbReference>
<dbReference type="SMART" id="SM01126">
    <property type="entry name" value="DDE_Tnp_IS1595"/>
    <property type="match status" value="1"/>
</dbReference>
<dbReference type="RefSeq" id="WP_179490341.1">
    <property type="nucleotide sequence ID" value="NZ_JACCCW010000002.1"/>
</dbReference>